<evidence type="ECO:0008006" key="3">
    <source>
        <dbReference type="Google" id="ProtNLM"/>
    </source>
</evidence>
<evidence type="ECO:0000313" key="1">
    <source>
        <dbReference type="EMBL" id="OGC21588.1"/>
    </source>
</evidence>
<dbReference type="STRING" id="1802579.A2310_02180"/>
<dbReference type="EMBL" id="MEUB01000038">
    <property type="protein sequence ID" value="OGC21588.1"/>
    <property type="molecule type" value="Genomic_DNA"/>
</dbReference>
<reference evidence="1 2" key="1">
    <citation type="journal article" date="2016" name="Nat. Commun.">
        <title>Thousands of microbial genomes shed light on interconnected biogeochemical processes in an aquifer system.</title>
        <authorList>
            <person name="Anantharaman K."/>
            <person name="Brown C.T."/>
            <person name="Hug L.A."/>
            <person name="Sharon I."/>
            <person name="Castelle C.J."/>
            <person name="Probst A.J."/>
            <person name="Thomas B.C."/>
            <person name="Singh A."/>
            <person name="Wilkins M.J."/>
            <person name="Karaoz U."/>
            <person name="Brodie E.L."/>
            <person name="Williams K.H."/>
            <person name="Hubbard S.S."/>
            <person name="Banfield J.F."/>
        </authorList>
    </citation>
    <scope>NUCLEOTIDE SEQUENCE [LARGE SCALE GENOMIC DNA]</scope>
</reference>
<dbReference type="AlphaFoldDB" id="A0A1F4SMA7"/>
<proteinExistence type="predicted"/>
<comment type="caution">
    <text evidence="1">The sequence shown here is derived from an EMBL/GenBank/DDBJ whole genome shotgun (WGS) entry which is preliminary data.</text>
</comment>
<name>A0A1F4SMA7_UNCSA</name>
<protein>
    <recommendedName>
        <fullName evidence="3">CARDB domain-containing protein</fullName>
    </recommendedName>
</protein>
<gene>
    <name evidence="1" type="ORF">A2310_02180</name>
</gene>
<organism evidence="1 2">
    <name type="scientific">candidate division WOR-1 bacterium RIFOXYB2_FULL_37_13</name>
    <dbReference type="NCBI Taxonomy" id="1802579"/>
    <lineage>
        <taxon>Bacteria</taxon>
        <taxon>Bacillati</taxon>
        <taxon>Saganbacteria</taxon>
    </lineage>
</organism>
<evidence type="ECO:0000313" key="2">
    <source>
        <dbReference type="Proteomes" id="UP000178417"/>
    </source>
</evidence>
<dbReference type="Proteomes" id="UP000178417">
    <property type="component" value="Unassembled WGS sequence"/>
</dbReference>
<sequence length="493" mass="52455">MLIKLKSKMNEFLPVCLMVSLVFSFLTFAVGTAFAGIGVSPAKIELVLTESSKDIPITFKNTGDTAVQVKIYVEGLTQTLERGIDFAPNTGGVFSGISNIELNPKEFTVEGGKEQIVRATFNKPEGNSGGGLYAVIFFESKVDKSSDLSTGGNAGVDAVSRIGIISEMTIPGETIKTAKVDKVYVAQRSANAPIEFFSAVENTGNIHFLPSGFIKIKDSSGNLLGNIPVEPAKIFPGGVRDLRAIWETTSLSAGEYTIESEIEGTSASGKFSVIAQNEVAVKRGEILNFRAPVAAKKQPFDINFLVHNSGNINLDAEAKIDFVDENEKIVGTIMLPLSVVIPNENTAFKGTYKEGLPVGRYIANATVDYGGQTKALADVNFDVLEKIAIIKGLISEFSISSVKSGGNLSPKFSIKNQGNVPFSTEGIIEIKTGSGATAGQMAIPQAVIAAGKEQVFSISWKANLPAGLYKANAMISYADGKVLTKETSFFVSK</sequence>
<accession>A0A1F4SMA7</accession>